<evidence type="ECO:0000256" key="1">
    <source>
        <dbReference type="SAM" id="Phobius"/>
    </source>
</evidence>
<keyword evidence="1" id="KW-0472">Membrane</keyword>
<dbReference type="EMBL" id="MK903279">
    <property type="protein sequence ID" value="QEG09670.1"/>
    <property type="molecule type" value="Genomic_DNA"/>
</dbReference>
<organism evidence="2 3">
    <name type="scientific">Escherichia phage Peacock</name>
    <dbReference type="NCBI Taxonomy" id="2591100"/>
    <lineage>
        <taxon>Viruses</taxon>
        <taxon>Duplodnaviria</taxon>
        <taxon>Heunggongvirae</taxon>
        <taxon>Uroviricota</taxon>
        <taxon>Caudoviricetes</taxon>
        <taxon>Autographivirales</taxon>
        <taxon>Autotranscriptaviridae</taxon>
        <taxon>Studiervirinae</taxon>
        <taxon>Kayfunavirus</taxon>
        <taxon>Kayfunavirus peacock</taxon>
    </lineage>
</organism>
<evidence type="ECO:0000313" key="2">
    <source>
        <dbReference type="EMBL" id="QEG09670.1"/>
    </source>
</evidence>
<accession>A0A5B9NCC6</accession>
<reference evidence="3" key="2">
    <citation type="submission" date="2019-05" db="EMBL/GenBank/DDBJ databases">
        <title>The Complete Genome of Escherichia coli Podophage Peacock.</title>
        <authorList>
            <person name="Ruhlman E."/>
            <person name="Bockoven R."/>
            <person name="Moreland R."/>
            <person name="Liu M."/>
            <person name="Ramsey J."/>
        </authorList>
    </citation>
    <scope>NUCLEOTIDE SEQUENCE [LARGE SCALE GENOMIC DNA]</scope>
</reference>
<protein>
    <submittedName>
        <fullName evidence="2">Uncharacterized protein</fullName>
    </submittedName>
</protein>
<feature type="transmembrane region" description="Helical" evidence="1">
    <location>
        <begin position="6"/>
        <end position="24"/>
    </location>
</feature>
<reference evidence="2 3" key="1">
    <citation type="journal article" date="2019" name="Microbiol. Resour. Announc.">
        <title>Complete Genome Sequence of Escherichia coli Podophage Peacock.</title>
        <authorList>
            <person name="Ruhlman E."/>
            <person name="Bockoven R."/>
            <person name="Moreland R."/>
            <person name="Liu M."/>
            <person name="Ramsey J."/>
        </authorList>
    </citation>
    <scope>NUCLEOTIDE SEQUENCE [LARGE SCALE GENOMIC DNA]</scope>
</reference>
<proteinExistence type="predicted"/>
<gene>
    <name evidence="2" type="ORF">CPT_Peacock_008</name>
</gene>
<keyword evidence="1" id="KW-0812">Transmembrane</keyword>
<evidence type="ECO:0000313" key="3">
    <source>
        <dbReference type="Proteomes" id="UP000323278"/>
    </source>
</evidence>
<keyword evidence="3" id="KW-1185">Reference proteome</keyword>
<name>A0A5B9NCC6_9CAUD</name>
<keyword evidence="1" id="KW-1133">Transmembrane helix</keyword>
<sequence>MNIGYWVCLSPVIFLIAWGLLDAIKRGSF</sequence>
<dbReference type="Proteomes" id="UP000323278">
    <property type="component" value="Segment"/>
</dbReference>